<accession>A0A8J6TP14</accession>
<dbReference type="InterPro" id="IPR017853">
    <property type="entry name" value="GH"/>
</dbReference>
<organism evidence="1 2">
    <name type="scientific">Massiliimalia timonensis</name>
    <dbReference type="NCBI Taxonomy" id="1987501"/>
    <lineage>
        <taxon>Bacteria</taxon>
        <taxon>Bacillati</taxon>
        <taxon>Bacillota</taxon>
        <taxon>Clostridia</taxon>
        <taxon>Eubacteriales</taxon>
        <taxon>Oscillospiraceae</taxon>
        <taxon>Massiliimalia</taxon>
    </lineage>
</organism>
<dbReference type="CDD" id="cd03143">
    <property type="entry name" value="A4_beta-galactosidase_middle_domain"/>
    <property type="match status" value="1"/>
</dbReference>
<dbReference type="AlphaFoldDB" id="A0A8J6TP14"/>
<dbReference type="RefSeq" id="WP_187536136.1">
    <property type="nucleotide sequence ID" value="NZ_JACRTL010000001.1"/>
</dbReference>
<evidence type="ECO:0000313" key="1">
    <source>
        <dbReference type="EMBL" id="MBC8609669.1"/>
    </source>
</evidence>
<dbReference type="Gene3D" id="3.40.50.880">
    <property type="match status" value="1"/>
</dbReference>
<gene>
    <name evidence="1" type="ORF">H8702_00860</name>
</gene>
<sequence length="654" mass="73420">MKQLCSRQVHLDFHTSENIPGIGARFDPQDFANTVKEAHVNSMTVFARCHHGWLYYPSERFPELVHPHLEYKNLLLDQVRALHKKGINAPVYITVQWDYHSASTHPEWLIRKKDGSHEGGPFTEPGFYQSLCVNTSYWEFLKAHTAEVCELLGDELDGIFFDIVGIRPCWCASCRAEMKKLGIDAADDMAVRRFAKFVMDRFKREMSEVVHKYKKDCTIFYNAGHIGPCTKESRDAYSHFELESLASGAWGYLHFPITARYARTLGKDCMGMTGKFHTEWGDFHSLKNLAALEFECFRMLSYGFAASIGDQLEPNGTLGKAAYRLIGNVFGQMEEREEWARPSKALVEAAVLTNEDPNYEQQLSDSLMGASQMLEELAIQFDVIDSEMDFSAYPLLFLLDDFVVTESVRKKLDGYVKQGGRIIACAKGGLSEENKYPSCFGTEYCGETKQYPDFIVAAGALAAGLEPENEYVIYQQGVSLDPTAGKTILTARAPYFKREGDCFCSHRYTPSAKGAAYPAAVKNGNVILFSHPLFGQYRSNAPFWCKKLVSNAIDCLLPTRLVRHNGPSTMTVSLLDQEDKGRAAVHILSYIPVRKSATIDIVEERTVLHNVTLKLELPKAFSSARLVPENIPLPMENGSVTIPEINGYAIVELS</sequence>
<keyword evidence="2" id="KW-1185">Reference proteome</keyword>
<dbReference type="EMBL" id="JACRTL010000001">
    <property type="protein sequence ID" value="MBC8609669.1"/>
    <property type="molecule type" value="Genomic_DNA"/>
</dbReference>
<comment type="caution">
    <text evidence="1">The sequence shown here is derived from an EMBL/GenBank/DDBJ whole genome shotgun (WGS) entry which is preliminary data.</text>
</comment>
<dbReference type="Proteomes" id="UP000632659">
    <property type="component" value="Unassembled WGS sequence"/>
</dbReference>
<name>A0A8J6TP14_9FIRM</name>
<dbReference type="Gene3D" id="3.20.20.80">
    <property type="entry name" value="Glycosidases"/>
    <property type="match status" value="1"/>
</dbReference>
<proteinExistence type="predicted"/>
<dbReference type="Pfam" id="PF14871">
    <property type="entry name" value="GHL6"/>
    <property type="match status" value="1"/>
</dbReference>
<dbReference type="InterPro" id="IPR029062">
    <property type="entry name" value="Class_I_gatase-like"/>
</dbReference>
<dbReference type="SUPFAM" id="SSF51445">
    <property type="entry name" value="(Trans)glycosidases"/>
    <property type="match status" value="1"/>
</dbReference>
<protein>
    <submittedName>
        <fullName evidence="1">Beta-galactosidase trimerization domain-containing protein</fullName>
    </submittedName>
</protein>
<reference evidence="1" key="1">
    <citation type="submission" date="2020-08" db="EMBL/GenBank/DDBJ databases">
        <title>Genome public.</title>
        <authorList>
            <person name="Liu C."/>
            <person name="Sun Q."/>
        </authorList>
    </citation>
    <scope>NUCLEOTIDE SEQUENCE</scope>
    <source>
        <strain evidence="1">NSJ-15</strain>
    </source>
</reference>
<evidence type="ECO:0000313" key="2">
    <source>
        <dbReference type="Proteomes" id="UP000632659"/>
    </source>
</evidence>
<dbReference type="InterPro" id="IPR028212">
    <property type="entry name" value="GHL6"/>
</dbReference>